<dbReference type="AlphaFoldDB" id="F8NDK1"/>
<proteinExistence type="predicted"/>
<dbReference type="EMBL" id="GL945428">
    <property type="protein sequence ID" value="EGO30234.1"/>
    <property type="molecule type" value="Genomic_DNA"/>
</dbReference>
<accession>F8NDK1</accession>
<dbReference type="OrthoDB" id="3160134at2759"/>
<dbReference type="HOGENOM" id="CLU_035918_4_0_1"/>
<dbReference type="RefSeq" id="XP_007312118.1">
    <property type="nucleotide sequence ID" value="XM_007312056.1"/>
</dbReference>
<dbReference type="GeneID" id="18813805"/>
<dbReference type="InterPro" id="IPR046521">
    <property type="entry name" value="DUF6698"/>
</dbReference>
<name>F8NDK1_SERL9</name>
<dbReference type="Pfam" id="PF20414">
    <property type="entry name" value="DUF6698"/>
    <property type="match status" value="1"/>
</dbReference>
<evidence type="ECO:0000313" key="1">
    <source>
        <dbReference type="EMBL" id="EGO30234.1"/>
    </source>
</evidence>
<dbReference type="KEGG" id="sla:SERLADRAFT_431714"/>
<sequence>MSEHDIETMADLALKGTIIDWITPKDQHLDPPLHRNIKSTRGFNHPRTGRLLCPAGLNWDDPDIQAKLKTGEIQVTSNQWPIFIYANFTYDYGNPWQGLLHSNLLVQAYKHISLLPSSVDSSTEFRATRSSNTCLHGMSRVTHCSILYIATQVCFALLSQSVFSRTGTVTDLEGFFNTIMESLQDTNDIEETNDLLAWWDLKIFPLSLR</sequence>
<dbReference type="Proteomes" id="UP000008064">
    <property type="component" value="Unassembled WGS sequence"/>
</dbReference>
<gene>
    <name evidence="1" type="ORF">SERLADRAFT_431714</name>
</gene>
<protein>
    <submittedName>
        <fullName evidence="1">Uncharacterized protein</fullName>
    </submittedName>
</protein>
<reference evidence="1" key="1">
    <citation type="submission" date="2011-04" db="EMBL/GenBank/DDBJ databases">
        <title>Evolution of plant cell wall degrading machinery underlies the functional diversity of forest fungi.</title>
        <authorList>
            <consortium name="US DOE Joint Genome Institute (JGI-PGF)"/>
            <person name="Eastwood D.C."/>
            <person name="Floudas D."/>
            <person name="Binder M."/>
            <person name="Majcherczyk A."/>
            <person name="Schneider P."/>
            <person name="Aerts A."/>
            <person name="Asiegbu F.O."/>
            <person name="Baker S.E."/>
            <person name="Barry K."/>
            <person name="Bendiksby M."/>
            <person name="Blumentritt M."/>
            <person name="Coutinho P.M."/>
            <person name="Cullen D."/>
            <person name="Cullen D."/>
            <person name="Gathman A."/>
            <person name="Goodell B."/>
            <person name="Henrissat B."/>
            <person name="Ihrmark K."/>
            <person name="Kauserud H."/>
            <person name="Kohler A."/>
            <person name="LaButti K."/>
            <person name="Lapidus A."/>
            <person name="Lavin J.L."/>
            <person name="Lee Y.-H."/>
            <person name="Lindquist E."/>
            <person name="Lilly W."/>
            <person name="Lucas S."/>
            <person name="Morin E."/>
            <person name="Murat C."/>
            <person name="Oguiza J.A."/>
            <person name="Park J."/>
            <person name="Pisabarro A.G."/>
            <person name="Riley R."/>
            <person name="Rosling A."/>
            <person name="Salamov A."/>
            <person name="Schmidt O."/>
            <person name="Schmutz J."/>
            <person name="Skrede I."/>
            <person name="Stenlid J."/>
            <person name="Wiebenga A."/>
            <person name="Xie X."/>
            <person name="Kues U."/>
            <person name="Hibbett D.S."/>
            <person name="Hoffmeister D."/>
            <person name="Hogberg N."/>
            <person name="Martin F."/>
            <person name="Grigoriev I.V."/>
            <person name="Watkinson S.C."/>
        </authorList>
    </citation>
    <scope>NUCLEOTIDE SEQUENCE</scope>
    <source>
        <strain evidence="1">S7.9</strain>
    </source>
</reference>
<organism>
    <name type="scientific">Serpula lacrymans var. lacrymans (strain S7.9)</name>
    <name type="common">Dry rot fungus</name>
    <dbReference type="NCBI Taxonomy" id="578457"/>
    <lineage>
        <taxon>Eukaryota</taxon>
        <taxon>Fungi</taxon>
        <taxon>Dikarya</taxon>
        <taxon>Basidiomycota</taxon>
        <taxon>Agaricomycotina</taxon>
        <taxon>Agaricomycetes</taxon>
        <taxon>Agaricomycetidae</taxon>
        <taxon>Boletales</taxon>
        <taxon>Coniophorineae</taxon>
        <taxon>Serpulaceae</taxon>
        <taxon>Serpula</taxon>
    </lineage>
</organism>